<comment type="similarity">
    <text evidence="1">Belongs to the transglycosylase Slt family.</text>
</comment>
<gene>
    <name evidence="5" type="ORF">PSA7680_01594</name>
</gene>
<protein>
    <submittedName>
        <fullName evidence="5">Membrane-bound lytic transglycosylase F</fullName>
    </submittedName>
</protein>
<dbReference type="CDD" id="cd00254">
    <property type="entry name" value="LT-like"/>
    <property type="match status" value="1"/>
</dbReference>
<evidence type="ECO:0000256" key="2">
    <source>
        <dbReference type="ARBA" id="ARBA00009387"/>
    </source>
</evidence>
<dbReference type="EMBL" id="FWFQ01000009">
    <property type="protein sequence ID" value="SLN33778.1"/>
    <property type="molecule type" value="Genomic_DNA"/>
</dbReference>
<evidence type="ECO:0000259" key="4">
    <source>
        <dbReference type="Pfam" id="PF01464"/>
    </source>
</evidence>
<dbReference type="PANTHER" id="PTHR37423">
    <property type="entry name" value="SOLUBLE LYTIC MUREIN TRANSGLYCOSYLASE-RELATED"/>
    <property type="match status" value="1"/>
</dbReference>
<feature type="chain" id="PRO_5012283185" evidence="3">
    <location>
        <begin position="19"/>
        <end position="293"/>
    </location>
</feature>
<name>A0A1Y5S8Z1_9RHOB</name>
<feature type="domain" description="Transglycosylase SLT" evidence="4">
    <location>
        <begin position="48"/>
        <end position="143"/>
    </location>
</feature>
<keyword evidence="3" id="KW-0732">Signal</keyword>
<evidence type="ECO:0000313" key="6">
    <source>
        <dbReference type="Proteomes" id="UP000193409"/>
    </source>
</evidence>
<keyword evidence="6" id="KW-1185">Reference proteome</keyword>
<evidence type="ECO:0000256" key="3">
    <source>
        <dbReference type="SAM" id="SignalP"/>
    </source>
</evidence>
<dbReference type="OrthoDB" id="9815002at2"/>
<dbReference type="Gene3D" id="1.10.530.10">
    <property type="match status" value="1"/>
</dbReference>
<accession>A0A1Y5S8Z1</accession>
<dbReference type="InterPro" id="IPR008258">
    <property type="entry name" value="Transglycosylase_SLT_dom_1"/>
</dbReference>
<feature type="signal peptide" evidence="3">
    <location>
        <begin position="1"/>
        <end position="18"/>
    </location>
</feature>
<sequence>MRFVLALLILLMPVPSRAEPPERACTQGKWGHVECIRDAHFTFDTCQLIESAAARHGLDAHFFARLIWQESRFDPNAVSPANALGIAQFIPSTAKLRGLSDPFNPAEALEHSAEYLGELQRRFGNPGLAAVAYNGGENRAERFVAGRAGLASETAAYVRIITARSAETWRDAPPDAPDFRLDGDTAFAPACHAMARKRALSPPPRPVPRREPFGVQLAYGVTPEASLRRFRQNTRRCAAQVAGEEPDFIFVKNRVSPVKGYYMARIGRGSLRSASTFCNSLRRAGCICAVFRN</sequence>
<reference evidence="5 6" key="1">
    <citation type="submission" date="2017-03" db="EMBL/GenBank/DDBJ databases">
        <authorList>
            <person name="Afonso C.L."/>
            <person name="Miller P.J."/>
            <person name="Scott M.A."/>
            <person name="Spackman E."/>
            <person name="Goraichik I."/>
            <person name="Dimitrov K.M."/>
            <person name="Suarez D.L."/>
            <person name="Swayne D.E."/>
        </authorList>
    </citation>
    <scope>NUCLEOTIDE SEQUENCE [LARGE SCALE GENOMIC DNA]</scope>
    <source>
        <strain evidence="5 6">CECT 7680</strain>
    </source>
</reference>
<dbReference type="PANTHER" id="PTHR37423:SF2">
    <property type="entry name" value="MEMBRANE-BOUND LYTIC MUREIN TRANSGLYCOSYLASE C"/>
    <property type="match status" value="1"/>
</dbReference>
<proteinExistence type="inferred from homology"/>
<dbReference type="InterPro" id="IPR023346">
    <property type="entry name" value="Lysozyme-like_dom_sf"/>
</dbReference>
<organism evidence="5 6">
    <name type="scientific">Pseudoruegeria aquimaris</name>
    <dbReference type="NCBI Taxonomy" id="393663"/>
    <lineage>
        <taxon>Bacteria</taxon>
        <taxon>Pseudomonadati</taxon>
        <taxon>Pseudomonadota</taxon>
        <taxon>Alphaproteobacteria</taxon>
        <taxon>Rhodobacterales</taxon>
        <taxon>Roseobacteraceae</taxon>
        <taxon>Pseudoruegeria</taxon>
    </lineage>
</organism>
<evidence type="ECO:0000256" key="1">
    <source>
        <dbReference type="ARBA" id="ARBA00007734"/>
    </source>
</evidence>
<dbReference type="Proteomes" id="UP000193409">
    <property type="component" value="Unassembled WGS sequence"/>
</dbReference>
<dbReference type="AlphaFoldDB" id="A0A1Y5S8Z1"/>
<comment type="similarity">
    <text evidence="2">Belongs to the virb1 family.</text>
</comment>
<dbReference type="SUPFAM" id="SSF53955">
    <property type="entry name" value="Lysozyme-like"/>
    <property type="match status" value="1"/>
</dbReference>
<dbReference type="Pfam" id="PF01464">
    <property type="entry name" value="SLT"/>
    <property type="match status" value="1"/>
</dbReference>
<evidence type="ECO:0000313" key="5">
    <source>
        <dbReference type="EMBL" id="SLN33778.1"/>
    </source>
</evidence>
<dbReference type="RefSeq" id="WP_085868149.1">
    <property type="nucleotide sequence ID" value="NZ_FWFQ01000009.1"/>
</dbReference>